<evidence type="ECO:0000256" key="1">
    <source>
        <dbReference type="ARBA" id="ARBA00022723"/>
    </source>
</evidence>
<dbReference type="NCBIfam" id="NF006850">
    <property type="entry name" value="PRK09358.1-6"/>
    <property type="match status" value="1"/>
</dbReference>
<dbReference type="GO" id="GO:0000034">
    <property type="term" value="F:adenine deaminase activity"/>
    <property type="evidence" value="ECO:0007669"/>
    <property type="project" value="UniProtKB-UniRule"/>
</dbReference>
<dbReference type="SUPFAM" id="SSF51556">
    <property type="entry name" value="Metallo-dependent hydrolases"/>
    <property type="match status" value="1"/>
</dbReference>
<dbReference type="GO" id="GO:0008270">
    <property type="term" value="F:zinc ion binding"/>
    <property type="evidence" value="ECO:0007669"/>
    <property type="project" value="UniProtKB-UniRule"/>
</dbReference>
<evidence type="ECO:0000313" key="8">
    <source>
        <dbReference type="Proteomes" id="UP000005845"/>
    </source>
</evidence>
<dbReference type="RefSeq" id="WP_005207154.1">
    <property type="nucleotide sequence ID" value="NZ_BAFC01000086.1"/>
</dbReference>
<dbReference type="EMBL" id="BAFC01000086">
    <property type="protein sequence ID" value="GAB40114.1"/>
    <property type="molecule type" value="Genomic_DNA"/>
</dbReference>
<comment type="cofactor">
    <cofactor evidence="5">
        <name>Zn(2+)</name>
        <dbReference type="ChEBI" id="CHEBI:29105"/>
    </cofactor>
    <text evidence="5">Binds 1 zinc ion per subunit.</text>
</comment>
<dbReference type="InterPro" id="IPR028892">
    <property type="entry name" value="ADE"/>
</dbReference>
<keyword evidence="2 5" id="KW-0378">Hydrolase</keyword>
<comment type="function">
    <text evidence="5">Catalyzes the hydrolytic deamination of adenine to hypoxanthine. Plays an important role in the purine salvage pathway and in nitrogen catabolism.</text>
</comment>
<keyword evidence="3 5" id="KW-0862">Zinc</keyword>
<dbReference type="Pfam" id="PF00962">
    <property type="entry name" value="A_deaminase"/>
    <property type="match status" value="1"/>
</dbReference>
<feature type="active site" description="Proton donor" evidence="5">
    <location>
        <position position="198"/>
    </location>
</feature>
<accession>H5U306</accession>
<evidence type="ECO:0000313" key="7">
    <source>
        <dbReference type="EMBL" id="GAB40114.1"/>
    </source>
</evidence>
<dbReference type="Gene3D" id="3.20.20.140">
    <property type="entry name" value="Metal-dependent hydrolases"/>
    <property type="match status" value="1"/>
</dbReference>
<feature type="binding site" evidence="5">
    <location>
        <position position="195"/>
    </location>
    <ligand>
        <name>Zn(2+)</name>
        <dbReference type="ChEBI" id="CHEBI:29105"/>
        <note>catalytic</note>
    </ligand>
</feature>
<keyword evidence="1 5" id="KW-0479">Metal-binding</keyword>
<comment type="similarity">
    <text evidence="5">Belongs to the metallo-dependent hydrolases superfamily. Adenosine and AMP deaminases family. Adenine deaminase type 2 subfamily.</text>
</comment>
<dbReference type="GO" id="GO:0043103">
    <property type="term" value="P:hypoxanthine salvage"/>
    <property type="evidence" value="ECO:0007669"/>
    <property type="project" value="UniProtKB-UniRule"/>
</dbReference>
<dbReference type="CDD" id="cd01320">
    <property type="entry name" value="ADA"/>
    <property type="match status" value="1"/>
</dbReference>
<dbReference type="PANTHER" id="PTHR43114:SF6">
    <property type="entry name" value="ADENINE DEAMINASE"/>
    <property type="match status" value="1"/>
</dbReference>
<evidence type="ECO:0000259" key="6">
    <source>
        <dbReference type="Pfam" id="PF00962"/>
    </source>
</evidence>
<dbReference type="NCBIfam" id="TIGR01430">
    <property type="entry name" value="aden_deam"/>
    <property type="match status" value="1"/>
</dbReference>
<sequence>MDDAELLTLPKAELHIHIEGTLEPEMVFDLAARNNVALPYASVDQLRAAHAFADLPHFLDLYYACMAVLRTEDDFADLAAAYLRKAAAQGVTHAEIFFDPQAHTSRGVDLGVVVRGLRRGLDTASAETRVHADLIACFLRDRPVSEALDTLDALEPFFGNLIGVGLDSAEVGFPPGQFAPVFDRAREAGLHVVAHAGEEGPAQYIWEALDVLGIERVDHGVRALEDPALLRRLAADRIPLTTCPLSNVRLRGVEKLSDHPLLDLLDAGLVVTINSDDPAYFGGYVGDAFVEARRELDLSEEQLRAIAQFSFDASFTAP</sequence>
<dbReference type="PANTHER" id="PTHR43114">
    <property type="entry name" value="ADENINE DEAMINASE"/>
    <property type="match status" value="1"/>
</dbReference>
<dbReference type="EC" id="3.5.4.2" evidence="5"/>
<feature type="binding site" evidence="5">
    <location>
        <position position="15"/>
    </location>
    <ligand>
        <name>Zn(2+)</name>
        <dbReference type="ChEBI" id="CHEBI:29105"/>
        <note>catalytic</note>
    </ligand>
</feature>
<dbReference type="InterPro" id="IPR032466">
    <property type="entry name" value="Metal_Hydrolase"/>
</dbReference>
<dbReference type="GO" id="GO:0006146">
    <property type="term" value="P:adenine catabolic process"/>
    <property type="evidence" value="ECO:0007669"/>
    <property type="project" value="UniProtKB-UniRule"/>
</dbReference>
<feature type="binding site" evidence="5">
    <location>
        <position position="277"/>
    </location>
    <ligand>
        <name>substrate</name>
    </ligand>
</feature>
<reference evidence="7 8" key="1">
    <citation type="submission" date="2012-02" db="EMBL/GenBank/DDBJ databases">
        <title>Whole genome shotgun sequence of Gordonia sputi NBRC 100414.</title>
        <authorList>
            <person name="Yoshida I."/>
            <person name="Hosoyama A."/>
            <person name="Tsuchikane K."/>
            <person name="Katsumata H."/>
            <person name="Yamazaki S."/>
            <person name="Fujita N."/>
        </authorList>
    </citation>
    <scope>NUCLEOTIDE SEQUENCE [LARGE SCALE GENOMIC DNA]</scope>
    <source>
        <strain evidence="7 8">NBRC 100414</strain>
    </source>
</reference>
<dbReference type="GO" id="GO:0009117">
    <property type="term" value="P:nucleotide metabolic process"/>
    <property type="evidence" value="ECO:0007669"/>
    <property type="project" value="UniProtKB-KW"/>
</dbReference>
<dbReference type="InterPro" id="IPR001365">
    <property type="entry name" value="A_deaminase_dom"/>
</dbReference>
<protein>
    <recommendedName>
        <fullName evidence="5">Adenine deaminase</fullName>
        <shortName evidence="5">ADE</shortName>
        <ecNumber evidence="5">3.5.4.2</ecNumber>
    </recommendedName>
    <alternativeName>
        <fullName evidence="5">Adenine aminohydrolase</fullName>
        <shortName evidence="5">AAH</shortName>
    </alternativeName>
</protein>
<organism evidence="7 8">
    <name type="scientific">Gordonia sputi NBRC 100414</name>
    <dbReference type="NCBI Taxonomy" id="1089453"/>
    <lineage>
        <taxon>Bacteria</taxon>
        <taxon>Bacillati</taxon>
        <taxon>Actinomycetota</taxon>
        <taxon>Actinomycetes</taxon>
        <taxon>Mycobacteriales</taxon>
        <taxon>Gordoniaceae</taxon>
        <taxon>Gordonia</taxon>
    </lineage>
</organism>
<proteinExistence type="inferred from homology"/>
<feature type="binding site" evidence="5">
    <location>
        <position position="276"/>
    </location>
    <ligand>
        <name>Zn(2+)</name>
        <dbReference type="ChEBI" id="CHEBI:29105"/>
        <note>catalytic</note>
    </ligand>
</feature>
<evidence type="ECO:0000256" key="3">
    <source>
        <dbReference type="ARBA" id="ARBA00022833"/>
    </source>
</evidence>
<evidence type="ECO:0000256" key="5">
    <source>
        <dbReference type="HAMAP-Rule" id="MF_01962"/>
    </source>
</evidence>
<comment type="caution">
    <text evidence="7">The sequence shown here is derived from an EMBL/GenBank/DDBJ whole genome shotgun (WGS) entry which is preliminary data.</text>
</comment>
<dbReference type="GO" id="GO:0005829">
    <property type="term" value="C:cytosol"/>
    <property type="evidence" value="ECO:0007669"/>
    <property type="project" value="TreeGrafter"/>
</dbReference>
<evidence type="ECO:0000256" key="4">
    <source>
        <dbReference type="ARBA" id="ARBA00023080"/>
    </source>
</evidence>
<gene>
    <name evidence="7" type="primary">add</name>
    <name evidence="7" type="ORF">GOSPT_088_00280</name>
</gene>
<feature type="site" description="Important for catalytic activity" evidence="5">
    <location>
        <position position="219"/>
    </location>
</feature>
<name>H5U306_9ACTN</name>
<dbReference type="HAMAP" id="MF_01962">
    <property type="entry name" value="Adenine_deaminase"/>
    <property type="match status" value="1"/>
</dbReference>
<feature type="domain" description="Adenosine deaminase" evidence="6">
    <location>
        <begin position="10"/>
        <end position="316"/>
    </location>
</feature>
<comment type="catalytic activity">
    <reaction evidence="5">
        <text>adenine + H2O + H(+) = hypoxanthine + NH4(+)</text>
        <dbReference type="Rhea" id="RHEA:23688"/>
        <dbReference type="ChEBI" id="CHEBI:15377"/>
        <dbReference type="ChEBI" id="CHEBI:15378"/>
        <dbReference type="ChEBI" id="CHEBI:16708"/>
        <dbReference type="ChEBI" id="CHEBI:17368"/>
        <dbReference type="ChEBI" id="CHEBI:28938"/>
        <dbReference type="EC" id="3.5.4.2"/>
    </reaction>
</comment>
<dbReference type="AlphaFoldDB" id="H5U306"/>
<dbReference type="eggNOG" id="COG1816">
    <property type="taxonomic scope" value="Bacteria"/>
</dbReference>
<dbReference type="Proteomes" id="UP000005845">
    <property type="component" value="Unassembled WGS sequence"/>
</dbReference>
<evidence type="ECO:0000256" key="2">
    <source>
        <dbReference type="ARBA" id="ARBA00022801"/>
    </source>
</evidence>
<dbReference type="InterPro" id="IPR006330">
    <property type="entry name" value="Ado/ade_deaminase"/>
</dbReference>
<feature type="binding site" evidence="5">
    <location>
        <position position="17"/>
    </location>
    <ligand>
        <name>Zn(2+)</name>
        <dbReference type="ChEBI" id="CHEBI:29105"/>
        <note>catalytic</note>
    </ligand>
</feature>
<keyword evidence="4 5" id="KW-0546">Nucleotide metabolism</keyword>
<keyword evidence="8" id="KW-1185">Reference proteome</keyword>